<dbReference type="EMBL" id="KK088466">
    <property type="protein sequence ID" value="EYE90191.1"/>
    <property type="molecule type" value="Genomic_DNA"/>
</dbReference>
<dbReference type="HOGENOM" id="CLU_1342989_0_0_1"/>
<evidence type="ECO:0000256" key="1">
    <source>
        <dbReference type="ARBA" id="ARBA00004123"/>
    </source>
</evidence>
<dbReference type="PANTHER" id="PTHR46481:SF10">
    <property type="entry name" value="ZINC FINGER BED DOMAIN-CONTAINING PROTEIN 39"/>
    <property type="match status" value="1"/>
</dbReference>
<protein>
    <submittedName>
        <fullName evidence="6">Uncharacterized protein</fullName>
    </submittedName>
</protein>
<sequence length="204" mass="23378">MDENNGRAHPLTLILDCRTRWNSTYLMLERAYALRHYIRQFIIHSAEDISVLGLDNHEWRHVEYLLQLLSDFFLYTKSLSKHTGATIHKVCQFNCSLILACSYNPRCIESMMLCSTTLRIPSTPGIKESSMEKGNLPRSGSCKAKTSAILSEDLWLSWHYLLDLDMGTHLGTGLVPIPKFHLPIPKGMFIPKSAQFFRIKILSH</sequence>
<comment type="subcellular location">
    <subcellularLocation>
        <location evidence="1">Nucleus</location>
    </subcellularLocation>
</comment>
<dbReference type="InterPro" id="IPR052035">
    <property type="entry name" value="ZnF_BED_domain_contain"/>
</dbReference>
<accession>A0A017S035</accession>
<proteinExistence type="predicted"/>
<dbReference type="RefSeq" id="XP_040633881.1">
    <property type="nucleotide sequence ID" value="XM_040778314.1"/>
</dbReference>
<evidence type="ECO:0000256" key="2">
    <source>
        <dbReference type="ARBA" id="ARBA00022723"/>
    </source>
</evidence>
<evidence type="ECO:0000313" key="7">
    <source>
        <dbReference type="Proteomes" id="UP000019804"/>
    </source>
</evidence>
<name>A0A017S035_ASPRC</name>
<keyword evidence="5" id="KW-0539">Nucleus</keyword>
<dbReference type="InterPro" id="IPR012337">
    <property type="entry name" value="RNaseH-like_sf"/>
</dbReference>
<dbReference type="SUPFAM" id="SSF53098">
    <property type="entry name" value="Ribonuclease H-like"/>
    <property type="match status" value="1"/>
</dbReference>
<evidence type="ECO:0000256" key="5">
    <source>
        <dbReference type="ARBA" id="ARBA00023242"/>
    </source>
</evidence>
<keyword evidence="2" id="KW-0479">Metal-binding</keyword>
<keyword evidence="3" id="KW-0863">Zinc-finger</keyword>
<dbReference type="PANTHER" id="PTHR46481">
    <property type="entry name" value="ZINC FINGER BED DOMAIN-CONTAINING PROTEIN 4"/>
    <property type="match status" value="1"/>
</dbReference>
<dbReference type="AlphaFoldDB" id="A0A017S035"/>
<evidence type="ECO:0000313" key="6">
    <source>
        <dbReference type="EMBL" id="EYE90191.1"/>
    </source>
</evidence>
<keyword evidence="7" id="KW-1185">Reference proteome</keyword>
<evidence type="ECO:0000256" key="4">
    <source>
        <dbReference type="ARBA" id="ARBA00022833"/>
    </source>
</evidence>
<evidence type="ECO:0000256" key="3">
    <source>
        <dbReference type="ARBA" id="ARBA00022771"/>
    </source>
</evidence>
<dbReference type="GO" id="GO:0008270">
    <property type="term" value="F:zinc ion binding"/>
    <property type="evidence" value="ECO:0007669"/>
    <property type="project" value="UniProtKB-KW"/>
</dbReference>
<keyword evidence="4" id="KW-0862">Zinc</keyword>
<dbReference type="GO" id="GO:0005634">
    <property type="term" value="C:nucleus"/>
    <property type="evidence" value="ECO:0007669"/>
    <property type="project" value="UniProtKB-SubCell"/>
</dbReference>
<dbReference type="GeneID" id="63693438"/>
<organism evidence="6 7">
    <name type="scientific">Aspergillus ruber (strain CBS 135680)</name>
    <dbReference type="NCBI Taxonomy" id="1388766"/>
    <lineage>
        <taxon>Eukaryota</taxon>
        <taxon>Fungi</taxon>
        <taxon>Dikarya</taxon>
        <taxon>Ascomycota</taxon>
        <taxon>Pezizomycotina</taxon>
        <taxon>Eurotiomycetes</taxon>
        <taxon>Eurotiomycetidae</taxon>
        <taxon>Eurotiales</taxon>
        <taxon>Aspergillaceae</taxon>
        <taxon>Aspergillus</taxon>
        <taxon>Aspergillus subgen. Aspergillus</taxon>
    </lineage>
</organism>
<reference evidence="7" key="1">
    <citation type="journal article" date="2014" name="Nat. Commun.">
        <title>Genomic adaptations of the halophilic Dead Sea filamentous fungus Eurotium rubrum.</title>
        <authorList>
            <person name="Kis-Papo T."/>
            <person name="Weig A.R."/>
            <person name="Riley R."/>
            <person name="Persoh D."/>
            <person name="Salamov A."/>
            <person name="Sun H."/>
            <person name="Lipzen A."/>
            <person name="Wasser S.P."/>
            <person name="Rambold G."/>
            <person name="Grigoriev I.V."/>
            <person name="Nevo E."/>
        </authorList>
    </citation>
    <scope>NUCLEOTIDE SEQUENCE [LARGE SCALE GENOMIC DNA]</scope>
    <source>
        <strain evidence="7">CBS 135680</strain>
    </source>
</reference>
<dbReference type="Proteomes" id="UP000019804">
    <property type="component" value="Unassembled WGS sequence"/>
</dbReference>
<gene>
    <name evidence="6" type="ORF">EURHEDRAFT_314249</name>
</gene>
<dbReference type="OrthoDB" id="4837779at2759"/>